<evidence type="ECO:0000259" key="7">
    <source>
        <dbReference type="PROSITE" id="PS50801"/>
    </source>
</evidence>
<evidence type="ECO:0000256" key="4">
    <source>
        <dbReference type="ARBA" id="ARBA00023136"/>
    </source>
</evidence>
<feature type="transmembrane region" description="Helical" evidence="6">
    <location>
        <begin position="384"/>
        <end position="403"/>
    </location>
</feature>
<dbReference type="EMBL" id="APJX01000005">
    <property type="protein sequence ID" value="EMS79124.1"/>
    <property type="molecule type" value="Genomic_DNA"/>
</dbReference>
<dbReference type="CDD" id="cd07042">
    <property type="entry name" value="STAS_SulP_like_sulfate_transporter"/>
    <property type="match status" value="1"/>
</dbReference>
<feature type="transmembrane region" description="Helical" evidence="6">
    <location>
        <begin position="453"/>
        <end position="478"/>
    </location>
</feature>
<feature type="transmembrane region" description="Helical" evidence="6">
    <location>
        <begin position="74"/>
        <end position="93"/>
    </location>
</feature>
<feature type="transmembrane region" description="Helical" evidence="6">
    <location>
        <begin position="136"/>
        <end position="158"/>
    </location>
</feature>
<dbReference type="PROSITE" id="PS50801">
    <property type="entry name" value="STAS"/>
    <property type="match status" value="1"/>
</dbReference>
<evidence type="ECO:0000256" key="5">
    <source>
        <dbReference type="SAM" id="Coils"/>
    </source>
</evidence>
<evidence type="ECO:0000256" key="6">
    <source>
        <dbReference type="SAM" id="Phobius"/>
    </source>
</evidence>
<dbReference type="AlphaFoldDB" id="S0G112"/>
<dbReference type="GO" id="GO:0016020">
    <property type="term" value="C:membrane"/>
    <property type="evidence" value="ECO:0007669"/>
    <property type="project" value="UniProtKB-SubCell"/>
</dbReference>
<dbReference type="SUPFAM" id="SSF52091">
    <property type="entry name" value="SpoIIaa-like"/>
    <property type="match status" value="1"/>
</dbReference>
<evidence type="ECO:0000313" key="8">
    <source>
        <dbReference type="EMBL" id="EMS79124.1"/>
    </source>
</evidence>
<feature type="domain" description="STAS" evidence="7">
    <location>
        <begin position="581"/>
        <end position="683"/>
    </location>
</feature>
<dbReference type="InterPro" id="IPR001902">
    <property type="entry name" value="SLC26A/SulP_fam"/>
</dbReference>
<proteinExistence type="predicted"/>
<evidence type="ECO:0000256" key="1">
    <source>
        <dbReference type="ARBA" id="ARBA00004141"/>
    </source>
</evidence>
<dbReference type="Pfam" id="PF01740">
    <property type="entry name" value="STAS"/>
    <property type="match status" value="1"/>
</dbReference>
<name>S0G112_9BACT</name>
<protein>
    <submittedName>
        <fullName evidence="8">Sulfate transporter SulP</fullName>
    </submittedName>
</protein>
<sequence>MLKLFFPFIEWFKDYNSETLRTDFLSGLTVALVLIPQSMAYAQLAGLPAYYGLYASFLPPMIAALFGSSRQLATGPVAVVSLMTAASLSPLASTGSEGYIAYAIMLALMVGAFQFLLGILRLGLVVNFLSHPVVNGFTNAAAIIIASSQLSKLFGVNIDKAAHHYETIMRVITAAIHYTHWPTFFMGALAFAIMYILKRIAPKIPNVLVAVVVTTLISWGTGFEKNTVVDISSIKSEDVGETIQTFNETVTAINPLSEKRTEAGKILDTLHDPIERINVQHEINVYSLQIELLEKNAQKYREKIRNFLFNKVNGTQGSMNFYLKTDPENGLDTDGRTWRIKVKNNPISLDNINMSGGGAVVGNIPKGLPSFGIPQINLKIITQMFPYAVIISLLGFMEAISIAKAMAAKTGQRLDPNQELIGQGLANILGSFGRSYPVSGSFSRSAVNLQAGAISGFSSVFTSCIVVIALLFFTPLLYHLPQAVLAAVIMMAVIGLINISGFIHAWRAQWYDGAISIITFIFTLAFAPHLDKGIMIGVLLSLGVFLYKSMRPGVASLSRHTDEDFRDSMINELMECEYVDLIRFEGTLFFANASYLEDKINERILAKKNLRHIIIACNGINDMDASGEEALSLVIDRVRSAGIDISFSGINESVMTVLERTHLLEKIGPSHIYPTMEKAICSVHETAHKGGTEEQCPLTTVCHIAQTMK</sequence>
<dbReference type="PANTHER" id="PTHR11814">
    <property type="entry name" value="SULFATE TRANSPORTER"/>
    <property type="match status" value="1"/>
</dbReference>
<dbReference type="InterPro" id="IPR036513">
    <property type="entry name" value="STAS_dom_sf"/>
</dbReference>
<comment type="caution">
    <text evidence="8">The sequence shown here is derived from an EMBL/GenBank/DDBJ whole genome shotgun (WGS) entry which is preliminary data.</text>
</comment>
<organism evidence="8 9">
    <name type="scientific">Desulfotignum phosphitoxidans DSM 13687</name>
    <dbReference type="NCBI Taxonomy" id="1286635"/>
    <lineage>
        <taxon>Bacteria</taxon>
        <taxon>Pseudomonadati</taxon>
        <taxon>Thermodesulfobacteriota</taxon>
        <taxon>Desulfobacteria</taxon>
        <taxon>Desulfobacterales</taxon>
        <taxon>Desulfobacteraceae</taxon>
        <taxon>Desulfotignum</taxon>
    </lineage>
</organism>
<evidence type="ECO:0000256" key="2">
    <source>
        <dbReference type="ARBA" id="ARBA00022692"/>
    </source>
</evidence>
<feature type="transmembrane region" description="Helical" evidence="6">
    <location>
        <begin position="204"/>
        <end position="223"/>
    </location>
</feature>
<feature type="transmembrane region" description="Helical" evidence="6">
    <location>
        <begin position="484"/>
        <end position="503"/>
    </location>
</feature>
<evidence type="ECO:0000313" key="9">
    <source>
        <dbReference type="Proteomes" id="UP000014216"/>
    </source>
</evidence>
<feature type="transmembrane region" description="Helical" evidence="6">
    <location>
        <begin position="50"/>
        <end position="67"/>
    </location>
</feature>
<keyword evidence="3 6" id="KW-1133">Transmembrane helix</keyword>
<dbReference type="RefSeq" id="WP_006966225.1">
    <property type="nucleotide sequence ID" value="NZ_APJX01000005.1"/>
</dbReference>
<keyword evidence="4 6" id="KW-0472">Membrane</keyword>
<gene>
    <name evidence="8" type="primary">sulP</name>
    <name evidence="8" type="ORF">Dpo_5c00470</name>
</gene>
<dbReference type="OrthoDB" id="9769739at2"/>
<feature type="transmembrane region" description="Helical" evidence="6">
    <location>
        <begin position="99"/>
        <end position="124"/>
    </location>
</feature>
<dbReference type="Pfam" id="PF00916">
    <property type="entry name" value="Sulfate_transp"/>
    <property type="match status" value="2"/>
</dbReference>
<dbReference type="GO" id="GO:0055085">
    <property type="term" value="P:transmembrane transport"/>
    <property type="evidence" value="ECO:0007669"/>
    <property type="project" value="InterPro"/>
</dbReference>
<feature type="transmembrane region" description="Helical" evidence="6">
    <location>
        <begin position="178"/>
        <end position="197"/>
    </location>
</feature>
<feature type="coiled-coil region" evidence="5">
    <location>
        <begin position="283"/>
        <end position="310"/>
    </location>
</feature>
<keyword evidence="9" id="KW-1185">Reference proteome</keyword>
<reference evidence="8 9" key="1">
    <citation type="journal article" date="2013" name="Genome Announc.">
        <title>Draft Genome Sequence of Desulfotignum phosphitoxidans DSM 13687 Strain FiPS-3.</title>
        <authorList>
            <person name="Poehlein A."/>
            <person name="Daniel R."/>
            <person name="Simeonova D.D."/>
        </authorList>
    </citation>
    <scope>NUCLEOTIDE SEQUENCE [LARGE SCALE GENOMIC DNA]</scope>
    <source>
        <strain evidence="8 9">DSM 13687</strain>
    </source>
</reference>
<feature type="transmembrane region" description="Helical" evidence="6">
    <location>
        <begin position="510"/>
        <end position="527"/>
    </location>
</feature>
<keyword evidence="5" id="KW-0175">Coiled coil</keyword>
<dbReference type="InterPro" id="IPR011547">
    <property type="entry name" value="SLC26A/SulP_dom"/>
</dbReference>
<dbReference type="InterPro" id="IPR002645">
    <property type="entry name" value="STAS_dom"/>
</dbReference>
<evidence type="ECO:0000256" key="3">
    <source>
        <dbReference type="ARBA" id="ARBA00022989"/>
    </source>
</evidence>
<dbReference type="Proteomes" id="UP000014216">
    <property type="component" value="Unassembled WGS sequence"/>
</dbReference>
<dbReference type="PATRIC" id="fig|1286635.3.peg.2509"/>
<comment type="subcellular location">
    <subcellularLocation>
        <location evidence="1">Membrane</location>
        <topology evidence="1">Multi-pass membrane protein</topology>
    </subcellularLocation>
</comment>
<dbReference type="Gene3D" id="3.30.750.24">
    <property type="entry name" value="STAS domain"/>
    <property type="match status" value="1"/>
</dbReference>
<keyword evidence="2 6" id="KW-0812">Transmembrane</keyword>
<accession>S0G112</accession>